<reference evidence="2 3" key="1">
    <citation type="submission" date="2016-11" db="EMBL/GenBank/DDBJ databases">
        <authorList>
            <person name="Jaros S."/>
            <person name="Januszkiewicz K."/>
            <person name="Wedrychowicz H."/>
        </authorList>
    </citation>
    <scope>NUCLEOTIDE SEQUENCE [LARGE SCALE GENOMIC DNA]</scope>
    <source>
        <strain evidence="2 3">CGMCC 1.12213</strain>
    </source>
</reference>
<gene>
    <name evidence="2" type="ORF">SAMN05216261_3039</name>
</gene>
<protein>
    <submittedName>
        <fullName evidence="2">Uncharacterized protein</fullName>
    </submittedName>
</protein>
<evidence type="ECO:0000256" key="1">
    <source>
        <dbReference type="SAM" id="Phobius"/>
    </source>
</evidence>
<dbReference type="NCBIfam" id="NF046080">
    <property type="entry name" value="PID_CTERM"/>
    <property type="match status" value="1"/>
</dbReference>
<dbReference type="Proteomes" id="UP000184396">
    <property type="component" value="Unassembled WGS sequence"/>
</dbReference>
<dbReference type="AlphaFoldDB" id="A0A1M6H6E0"/>
<evidence type="ECO:0000313" key="2">
    <source>
        <dbReference type="EMBL" id="SHJ17808.1"/>
    </source>
</evidence>
<feature type="transmembrane region" description="Helical" evidence="1">
    <location>
        <begin position="43"/>
        <end position="62"/>
    </location>
</feature>
<accession>A0A1M6H6E0</accession>
<dbReference type="InterPro" id="IPR058207">
    <property type="entry name" value="PID_CTERM"/>
</dbReference>
<sequence>MKNKRNTFFKTIFNLIAIFAIMGTTTLNALQGPPGGPTDTLDSLPLDGGLIALLIGAVAFGVKKLYDNKNNKA</sequence>
<dbReference type="RefSeq" id="WP_143148154.1">
    <property type="nucleotide sequence ID" value="NZ_ALIH01000020.1"/>
</dbReference>
<dbReference type="STRING" id="1178825.SAMN05216261_3039"/>
<feature type="transmembrane region" description="Helical" evidence="1">
    <location>
        <begin position="12"/>
        <end position="31"/>
    </location>
</feature>
<proteinExistence type="predicted"/>
<keyword evidence="1" id="KW-1133">Transmembrane helix</keyword>
<dbReference type="EMBL" id="FQYK01000012">
    <property type="protein sequence ID" value="SHJ17808.1"/>
    <property type="molecule type" value="Genomic_DNA"/>
</dbReference>
<name>A0A1M6H6E0_9FLAO</name>
<keyword evidence="3" id="KW-1185">Reference proteome</keyword>
<evidence type="ECO:0000313" key="3">
    <source>
        <dbReference type="Proteomes" id="UP000184396"/>
    </source>
</evidence>
<keyword evidence="1" id="KW-0812">Transmembrane</keyword>
<keyword evidence="1" id="KW-0472">Membrane</keyword>
<organism evidence="2 3">
    <name type="scientific">Algibacter luteus</name>
    <dbReference type="NCBI Taxonomy" id="1178825"/>
    <lineage>
        <taxon>Bacteria</taxon>
        <taxon>Pseudomonadati</taxon>
        <taxon>Bacteroidota</taxon>
        <taxon>Flavobacteriia</taxon>
        <taxon>Flavobacteriales</taxon>
        <taxon>Flavobacteriaceae</taxon>
        <taxon>Algibacter</taxon>
    </lineage>
</organism>